<organism evidence="2 3">
    <name type="scientific">Stylosanthes scabra</name>
    <dbReference type="NCBI Taxonomy" id="79078"/>
    <lineage>
        <taxon>Eukaryota</taxon>
        <taxon>Viridiplantae</taxon>
        <taxon>Streptophyta</taxon>
        <taxon>Embryophyta</taxon>
        <taxon>Tracheophyta</taxon>
        <taxon>Spermatophyta</taxon>
        <taxon>Magnoliopsida</taxon>
        <taxon>eudicotyledons</taxon>
        <taxon>Gunneridae</taxon>
        <taxon>Pentapetalae</taxon>
        <taxon>rosids</taxon>
        <taxon>fabids</taxon>
        <taxon>Fabales</taxon>
        <taxon>Fabaceae</taxon>
        <taxon>Papilionoideae</taxon>
        <taxon>50 kb inversion clade</taxon>
        <taxon>dalbergioids sensu lato</taxon>
        <taxon>Dalbergieae</taxon>
        <taxon>Pterocarpus clade</taxon>
        <taxon>Stylosanthes</taxon>
    </lineage>
</organism>
<feature type="region of interest" description="Disordered" evidence="1">
    <location>
        <begin position="88"/>
        <end position="121"/>
    </location>
</feature>
<evidence type="ECO:0000313" key="3">
    <source>
        <dbReference type="Proteomes" id="UP001341840"/>
    </source>
</evidence>
<evidence type="ECO:0000256" key="1">
    <source>
        <dbReference type="SAM" id="MobiDB-lite"/>
    </source>
</evidence>
<dbReference type="EMBL" id="JASCZI010242253">
    <property type="protein sequence ID" value="MED6210332.1"/>
    <property type="molecule type" value="Genomic_DNA"/>
</dbReference>
<accession>A0ABU6YIU6</accession>
<proteinExistence type="predicted"/>
<feature type="compositionally biased region" description="Basic and acidic residues" evidence="1">
    <location>
        <begin position="10"/>
        <end position="29"/>
    </location>
</feature>
<keyword evidence="3" id="KW-1185">Reference proteome</keyword>
<feature type="region of interest" description="Disordered" evidence="1">
    <location>
        <begin position="1"/>
        <end position="30"/>
    </location>
</feature>
<reference evidence="2 3" key="1">
    <citation type="journal article" date="2023" name="Plants (Basel)">
        <title>Bridging the Gap: Combining Genomics and Transcriptomics Approaches to Understand Stylosanthes scabra, an Orphan Legume from the Brazilian Caatinga.</title>
        <authorList>
            <person name="Ferreira-Neto J.R.C."/>
            <person name="da Silva M.D."/>
            <person name="Binneck E."/>
            <person name="de Melo N.F."/>
            <person name="da Silva R.H."/>
            <person name="de Melo A.L.T.M."/>
            <person name="Pandolfi V."/>
            <person name="Bustamante F.O."/>
            <person name="Brasileiro-Vidal A.C."/>
            <person name="Benko-Iseppon A.M."/>
        </authorList>
    </citation>
    <scope>NUCLEOTIDE SEQUENCE [LARGE SCALE GENOMIC DNA]</scope>
    <source>
        <tissue evidence="2">Leaves</tissue>
    </source>
</reference>
<gene>
    <name evidence="2" type="ORF">PIB30_063168</name>
</gene>
<sequence>MTRKRSRQAPLEKESSFISSENREGDSVVRESMQNMCKKMASGKKKLLDSCTEVNDQSGVASAQNADMNKEVISDAKEVHANWQGNSVTATGQLAADPQSSGLRRSNRMRYNSSRLKDFGG</sequence>
<protein>
    <submittedName>
        <fullName evidence="2">Uncharacterized protein</fullName>
    </submittedName>
</protein>
<evidence type="ECO:0000313" key="2">
    <source>
        <dbReference type="EMBL" id="MED6210332.1"/>
    </source>
</evidence>
<dbReference type="Proteomes" id="UP001341840">
    <property type="component" value="Unassembled WGS sequence"/>
</dbReference>
<feature type="compositionally biased region" description="Polar residues" evidence="1">
    <location>
        <begin position="88"/>
        <end position="103"/>
    </location>
</feature>
<name>A0ABU6YIU6_9FABA</name>
<comment type="caution">
    <text evidence="2">The sequence shown here is derived from an EMBL/GenBank/DDBJ whole genome shotgun (WGS) entry which is preliminary data.</text>
</comment>